<organism evidence="8 9">
    <name type="scientific">Haliangium ochraceum (strain DSM 14365 / JCM 11303 / SMP-2)</name>
    <dbReference type="NCBI Taxonomy" id="502025"/>
    <lineage>
        <taxon>Bacteria</taxon>
        <taxon>Pseudomonadati</taxon>
        <taxon>Myxococcota</taxon>
        <taxon>Polyangia</taxon>
        <taxon>Haliangiales</taxon>
        <taxon>Kofleriaceae</taxon>
        <taxon>Haliangium</taxon>
    </lineage>
</organism>
<keyword evidence="8" id="KW-0540">Nuclease</keyword>
<evidence type="ECO:0000256" key="1">
    <source>
        <dbReference type="ARBA" id="ARBA00011900"/>
    </source>
</evidence>
<dbReference type="STRING" id="502025.Hoch_2149"/>
<dbReference type="InterPro" id="IPR011639">
    <property type="entry name" value="MethylTrfase_TaqI-like_dom"/>
</dbReference>
<keyword evidence="8" id="KW-0255">Endonuclease</keyword>
<protein>
    <recommendedName>
        <fullName evidence="1">site-specific DNA-methyltransferase (adenine-specific)</fullName>
        <ecNumber evidence="1">2.1.1.72</ecNumber>
    </recommendedName>
</protein>
<keyword evidence="4" id="KW-0949">S-adenosyl-L-methionine</keyword>
<dbReference type="PANTHER" id="PTHR33841">
    <property type="entry name" value="DNA METHYLTRANSFERASE YEEA-RELATED"/>
    <property type="match status" value="1"/>
</dbReference>
<dbReference type="AlphaFoldDB" id="D0LGX2"/>
<keyword evidence="9" id="KW-1185">Reference proteome</keyword>
<evidence type="ECO:0000256" key="5">
    <source>
        <dbReference type="ARBA" id="ARBA00047942"/>
    </source>
</evidence>
<gene>
    <name evidence="8" type="ordered locus">Hoch_2149</name>
</gene>
<dbReference type="GO" id="GO:0006304">
    <property type="term" value="P:DNA modification"/>
    <property type="evidence" value="ECO:0007669"/>
    <property type="project" value="InterPro"/>
</dbReference>
<feature type="domain" description="Type II methyltransferase M.TaqI-like" evidence="7">
    <location>
        <begin position="186"/>
        <end position="287"/>
    </location>
</feature>
<dbReference type="Gene3D" id="3.40.50.150">
    <property type="entry name" value="Vaccinia Virus protein VP39"/>
    <property type="match status" value="1"/>
</dbReference>
<evidence type="ECO:0000259" key="7">
    <source>
        <dbReference type="Pfam" id="PF07669"/>
    </source>
</evidence>
<dbReference type="InterPro" id="IPR029063">
    <property type="entry name" value="SAM-dependent_MTases_sf"/>
</dbReference>
<dbReference type="eggNOG" id="COG0827">
    <property type="taxonomic scope" value="Bacteria"/>
</dbReference>
<keyword evidence="3" id="KW-0808">Transferase</keyword>
<evidence type="ECO:0000256" key="6">
    <source>
        <dbReference type="SAM" id="MobiDB-lite"/>
    </source>
</evidence>
<dbReference type="InterPro" id="IPR050953">
    <property type="entry name" value="N4_N6_ade-DNA_methylase"/>
</dbReference>
<evidence type="ECO:0000256" key="2">
    <source>
        <dbReference type="ARBA" id="ARBA00022603"/>
    </source>
</evidence>
<reference evidence="8 9" key="1">
    <citation type="journal article" date="2010" name="Stand. Genomic Sci.">
        <title>Complete genome sequence of Haliangium ochraceum type strain (SMP-2).</title>
        <authorList>
            <consortium name="US DOE Joint Genome Institute (JGI-PGF)"/>
            <person name="Ivanova N."/>
            <person name="Daum C."/>
            <person name="Lang E."/>
            <person name="Abt B."/>
            <person name="Kopitz M."/>
            <person name="Saunders E."/>
            <person name="Lapidus A."/>
            <person name="Lucas S."/>
            <person name="Glavina Del Rio T."/>
            <person name="Nolan M."/>
            <person name="Tice H."/>
            <person name="Copeland A."/>
            <person name="Cheng J.F."/>
            <person name="Chen F."/>
            <person name="Bruce D."/>
            <person name="Goodwin L."/>
            <person name="Pitluck S."/>
            <person name="Mavromatis K."/>
            <person name="Pati A."/>
            <person name="Mikhailova N."/>
            <person name="Chen A."/>
            <person name="Palaniappan K."/>
            <person name="Land M."/>
            <person name="Hauser L."/>
            <person name="Chang Y.J."/>
            <person name="Jeffries C.D."/>
            <person name="Detter J.C."/>
            <person name="Brettin T."/>
            <person name="Rohde M."/>
            <person name="Goker M."/>
            <person name="Bristow J."/>
            <person name="Markowitz V."/>
            <person name="Eisen J.A."/>
            <person name="Hugenholtz P."/>
            <person name="Kyrpides N.C."/>
            <person name="Klenk H.P."/>
        </authorList>
    </citation>
    <scope>NUCLEOTIDE SEQUENCE [LARGE SCALE GENOMIC DNA]</scope>
    <source>
        <strain evidence="9">DSM 14365 / CIP 107738 / JCM 11303 / AJ 13395 / SMP-2</strain>
    </source>
</reference>
<dbReference type="KEGG" id="hoh:Hoch_2149"/>
<feature type="region of interest" description="Disordered" evidence="6">
    <location>
        <begin position="1"/>
        <end position="44"/>
    </location>
</feature>
<dbReference type="HOGENOM" id="CLU_434619_0_0_7"/>
<dbReference type="SUPFAM" id="SSF53335">
    <property type="entry name" value="S-adenosyl-L-methionine-dependent methyltransferases"/>
    <property type="match status" value="1"/>
</dbReference>
<dbReference type="Pfam" id="PF07669">
    <property type="entry name" value="Eco57I"/>
    <property type="match status" value="1"/>
</dbReference>
<dbReference type="EMBL" id="CP001804">
    <property type="protein sequence ID" value="ACY14694.1"/>
    <property type="molecule type" value="Genomic_DNA"/>
</dbReference>
<dbReference type="OrthoDB" id="9784823at2"/>
<proteinExistence type="predicted"/>
<dbReference type="PROSITE" id="PS00092">
    <property type="entry name" value="N6_MTASE"/>
    <property type="match status" value="1"/>
</dbReference>
<evidence type="ECO:0000313" key="8">
    <source>
        <dbReference type="EMBL" id="ACY14694.1"/>
    </source>
</evidence>
<dbReference type="RefSeq" id="WP_012827302.1">
    <property type="nucleotide sequence ID" value="NC_013440.1"/>
</dbReference>
<dbReference type="Proteomes" id="UP000001880">
    <property type="component" value="Chromosome"/>
</dbReference>
<sequence length="629" mass="67673">MGRRPAPTAERTTGASTAADAADVADVAESSLTARDAPPPLAPRRLEALERALRERRDDEDAADAALSRAQRRARGAFFTPLPLVDFVVAQTLGARLARGELRWRGDIPALRVLDPCAGDGRFLRRAHAALLAWTRRQGRAPDPDALARACLLGVERDPGFAALARRLSGAEIHCWEALGESPDSFAGSFDLVVGNPPYMRSIHLADSDPALWQALAGRYAATSHGEWDLYAAFLEHSLRWLAPGGQVGLVVPSRWLTAAFARPLRALLGEGRAVRAIVDFGAQQIFRGATTYASVAFLSREPVHTVEIARRQVRAWRCGSVAASSLGAAPWRLSAGPRRVLVERLRSAGPALGEHARIVKGTGTNADPVFVIEDARREGAYIVGRSKALGPVRVEAEACRPCLRGRDVAPWGRADQRVQCIFPYRADGTLWTADEVAARPLLSAHLERARARLEARERGRFAGQTYYRFGRPQNLALLCAPAAKIVVPDVARGGRALIDESGALVIDSAYAVCALPPAGDGEGLLAGRGEREPRGGVDLALLAAVLNAPIVALWLRETGVLLRGGYVRLKTAYLRSLPLPPPGAHTEDAVRLARRVYARGADDALTRALDEALRRAYAVAPADWAATS</sequence>
<comment type="catalytic activity">
    <reaction evidence="5">
        <text>a 2'-deoxyadenosine in DNA + S-adenosyl-L-methionine = an N(6)-methyl-2'-deoxyadenosine in DNA + S-adenosyl-L-homocysteine + H(+)</text>
        <dbReference type="Rhea" id="RHEA:15197"/>
        <dbReference type="Rhea" id="RHEA-COMP:12418"/>
        <dbReference type="Rhea" id="RHEA-COMP:12419"/>
        <dbReference type="ChEBI" id="CHEBI:15378"/>
        <dbReference type="ChEBI" id="CHEBI:57856"/>
        <dbReference type="ChEBI" id="CHEBI:59789"/>
        <dbReference type="ChEBI" id="CHEBI:90615"/>
        <dbReference type="ChEBI" id="CHEBI:90616"/>
        <dbReference type="EC" id="2.1.1.72"/>
    </reaction>
</comment>
<dbReference type="PANTHER" id="PTHR33841:SF1">
    <property type="entry name" value="DNA METHYLTRANSFERASE A"/>
    <property type="match status" value="1"/>
</dbReference>
<evidence type="ECO:0000256" key="3">
    <source>
        <dbReference type="ARBA" id="ARBA00022679"/>
    </source>
</evidence>
<name>D0LGX2_HALO1</name>
<dbReference type="GO" id="GO:0009007">
    <property type="term" value="F:site-specific DNA-methyltransferase (adenine-specific) activity"/>
    <property type="evidence" value="ECO:0007669"/>
    <property type="project" value="UniProtKB-EC"/>
</dbReference>
<keyword evidence="2" id="KW-0489">Methyltransferase</keyword>
<dbReference type="PRINTS" id="PR00507">
    <property type="entry name" value="N12N6MTFRASE"/>
</dbReference>
<dbReference type="GO" id="GO:0032259">
    <property type="term" value="P:methylation"/>
    <property type="evidence" value="ECO:0007669"/>
    <property type="project" value="UniProtKB-KW"/>
</dbReference>
<dbReference type="GO" id="GO:0004519">
    <property type="term" value="F:endonuclease activity"/>
    <property type="evidence" value="ECO:0007669"/>
    <property type="project" value="UniProtKB-KW"/>
</dbReference>
<feature type="compositionally biased region" description="Low complexity" evidence="6">
    <location>
        <begin position="18"/>
        <end position="28"/>
    </location>
</feature>
<dbReference type="REBASE" id="22292">
    <property type="entry name" value="HocORF2149P"/>
</dbReference>
<accession>D0LGX2</accession>
<evidence type="ECO:0000256" key="4">
    <source>
        <dbReference type="ARBA" id="ARBA00022691"/>
    </source>
</evidence>
<dbReference type="InterPro" id="IPR002052">
    <property type="entry name" value="DNA_methylase_N6_adenine_CS"/>
</dbReference>
<dbReference type="GO" id="GO:0003676">
    <property type="term" value="F:nucleic acid binding"/>
    <property type="evidence" value="ECO:0007669"/>
    <property type="project" value="InterPro"/>
</dbReference>
<evidence type="ECO:0000313" key="9">
    <source>
        <dbReference type="Proteomes" id="UP000001880"/>
    </source>
</evidence>
<dbReference type="EC" id="2.1.1.72" evidence="1"/>
<keyword evidence="8" id="KW-0378">Hydrolase</keyword>